<dbReference type="VEuPathDB" id="FungiDB:BDEG_23232"/>
<dbReference type="InterPro" id="IPR008250">
    <property type="entry name" value="ATPase_P-typ_transduc_dom_A_sf"/>
</dbReference>
<evidence type="ECO:0000256" key="16">
    <source>
        <dbReference type="PIRSR" id="PIRSR606539-3"/>
    </source>
</evidence>
<dbReference type="InterPro" id="IPR023214">
    <property type="entry name" value="HAD_sf"/>
</dbReference>
<evidence type="ECO:0000256" key="3">
    <source>
        <dbReference type="ARBA" id="ARBA00022448"/>
    </source>
</evidence>
<feature type="domain" description="P-type ATPase N-terminal" evidence="19">
    <location>
        <begin position="46"/>
        <end position="79"/>
    </location>
</feature>
<feature type="binding site" evidence="15">
    <location>
        <position position="859"/>
    </location>
    <ligand>
        <name>ATP</name>
        <dbReference type="ChEBI" id="CHEBI:30616"/>
    </ligand>
</feature>
<feature type="binding site" evidence="16">
    <location>
        <position position="567"/>
    </location>
    <ligand>
        <name>Mg(2+)</name>
        <dbReference type="ChEBI" id="CHEBI:18420"/>
    </ligand>
</feature>
<dbReference type="SFLD" id="SFLDF00027">
    <property type="entry name" value="p-type_atpase"/>
    <property type="match status" value="1"/>
</dbReference>
<feature type="transmembrane region" description="Helical" evidence="17">
    <location>
        <begin position="1144"/>
        <end position="1165"/>
    </location>
</feature>
<gene>
    <name evidence="21" type="ORF">BDEG_23232</name>
</gene>
<feature type="binding site" evidence="15">
    <location>
        <position position="858"/>
    </location>
    <ligand>
        <name>ATP</name>
        <dbReference type="ChEBI" id="CHEBI:30616"/>
    </ligand>
</feature>
<evidence type="ECO:0000256" key="18">
    <source>
        <dbReference type="SAM" id="MobiDB-lite"/>
    </source>
</evidence>
<dbReference type="PANTHER" id="PTHR24092:SF180">
    <property type="entry name" value="PHOSPHOLIPID-TRANSPORTING ATPASE DNF1-RELATED"/>
    <property type="match status" value="1"/>
</dbReference>
<dbReference type="FunFam" id="3.40.1110.10:FF:000126">
    <property type="entry name" value="Phospholipid-transporting ATPase"/>
    <property type="match status" value="1"/>
</dbReference>
<feature type="binding site" evidence="15">
    <location>
        <position position="744"/>
    </location>
    <ligand>
        <name>ATP</name>
        <dbReference type="ChEBI" id="CHEBI:30616"/>
    </ligand>
</feature>
<comment type="cofactor">
    <cofactor evidence="16">
        <name>Mg(2+)</name>
        <dbReference type="ChEBI" id="CHEBI:18420"/>
    </cofactor>
</comment>
<dbReference type="InterPro" id="IPR001757">
    <property type="entry name" value="P_typ_ATPase"/>
</dbReference>
<evidence type="ECO:0000256" key="7">
    <source>
        <dbReference type="ARBA" id="ARBA00022840"/>
    </source>
</evidence>
<keyword evidence="5 16" id="KW-0479">Metal-binding</keyword>
<dbReference type="InterPro" id="IPR018303">
    <property type="entry name" value="ATPase_P-typ_P_site"/>
</dbReference>
<evidence type="ECO:0000256" key="2">
    <source>
        <dbReference type="ARBA" id="ARBA00008109"/>
    </source>
</evidence>
<accession>A0A177WGX5</accession>
<dbReference type="InterPro" id="IPR036412">
    <property type="entry name" value="HAD-like_sf"/>
</dbReference>
<sequence>MTSIKGMLSKAMSNSSLSGTLADHTPTRKIYTNIYPPKSMFKPNGESTQAMFPSNEINTSKYTLLSFLPHNLFEQFRQVSTRSRVAFLILTSSECQEPNCMPLRLRFANIFFLTLAILQFFPTYQSINPWVAALPLILIITATCIKDAFEDYRRHGSDLAVNTQTTLKLSSWKNLNKPFMKPRSTTASIITSKLNQIGWILGIHRPRSAEDSRPKHGQIEPDTSLNDANHYASSVSSPIEQPSPVRKPDDPELSKEWRYVQWKDIKVGDLIRLQNNEHIPADLIILASSEPEGLCYIETKNLDGETNLKIRKVVSDTLSITTPNCLRQFQCTIECEKPHPSIYLFTGTLVHYHRPALMQTSPITLQKLSIQPYSAPPDLGSSVDMSPRTLLTPTGSLRISVSDHPSPTAQKESQLRHRATSQIDQNSANVSRIPININSMLLRGCVLRNTDLLSLALMVILSIISAVMGYVLEKADQVNQAPWLTNTFSSDTIGVSDAVAMFWVAIILFQNLVPISLYITVEIVKSLQSFLIYEDIELYDETCNEPCIPRSWNLADDLGQIEYIFSDKTGTLTRNIMEFKRCSVNSVIYGHETQITSIEAISDESFNTSQIPSDQPFVYQDSKPFSVVQLEKDFCTFPKDSVHYKTMFEFFSCLSLCHTVLVSSNADTGDIIYKAQSPDEAALVDAAKSAGFVFQSRENTTVGVVMLGNLETFTILNILEFTSSRKRMSMILRRRNGEIVLYCKGADSVIFERLAEDQDELKTKTMHDLEHFAGEGLRTLCLAYAILSEAEYAAWERSYHLASVSLENREDCIEEASNLIEQNLYLLGATAIEDKLQEGVPKCIQVFLEAGIKIIVLTGDKLETAINIGYSCNLLTKDMSLIVIRGGNNKDDEGSTLQQMQEAIKRFFGDEKVSDESVIEWNGFEKMNGLLSMQAIGGGQTKSSKQRFGLVIDGRALFHALDDHAKDTLVDLIVRCDAVICCRVSPLQKAKVVQLIKSTQDSMCLAIGDGANDVGMIQAAHVGVGISGQEGLQAAMAADFVISQFRFLERLLLVHGRWCYVRTGSMILNFFFKNIIYTQVIFCGFSAQPVYDVVYMILSNVLFTAVPVGILGAFDKDVSAEMAQKFPPLYNIGIMRVVLTHTQVLIYVAEAVYQGVVIFFVQYLALRDVAIHANGRPEDALYFSISVAICCLTMTNFFIAFSTHLWTWIVFAAILGTNTIIFVFLVVYMELPASPWPHYESILYTSSTFWLSFILTITLCSLPKFAYLSFSRLITPTDTAIAQEHEKQLQKQHGTVWPSHEIREQPHQYPPVPQIPQSRKRISMASTSSLARSRSSATDHIRNRRRSKLTPLHINLQLQEDDFFYANGVEERGIPQLTTLDATSVVKEHGFGFAHSPGARSSILPRLSLNHEASES</sequence>
<feature type="transmembrane region" description="Helical" evidence="17">
    <location>
        <begin position="1180"/>
        <end position="1201"/>
    </location>
</feature>
<feature type="active site" description="4-aspartylphosphate intermediate" evidence="14">
    <location>
        <position position="567"/>
    </location>
</feature>
<feature type="transmembrane region" description="Helical" evidence="17">
    <location>
        <begin position="500"/>
        <end position="521"/>
    </location>
</feature>
<feature type="transmembrane region" description="Helical" evidence="17">
    <location>
        <begin position="1093"/>
        <end position="1114"/>
    </location>
</feature>
<dbReference type="Proteomes" id="UP000077115">
    <property type="component" value="Unassembled WGS sequence"/>
</dbReference>
<keyword evidence="6 15" id="KW-0547">Nucleotide-binding</keyword>
<dbReference type="GO" id="GO:0140326">
    <property type="term" value="F:ATPase-coupled intramembrane lipid transporter activity"/>
    <property type="evidence" value="ECO:0007669"/>
    <property type="project" value="UniProtKB-EC"/>
</dbReference>
<dbReference type="Pfam" id="PF13246">
    <property type="entry name" value="Cation_ATPase"/>
    <property type="match status" value="1"/>
</dbReference>
<dbReference type="Gene3D" id="3.40.50.1000">
    <property type="entry name" value="HAD superfamily/HAD-like"/>
    <property type="match status" value="1"/>
</dbReference>
<keyword evidence="9 17" id="KW-1278">Translocase</keyword>
<reference evidence="21 22" key="1">
    <citation type="submission" date="2006-10" db="EMBL/GenBank/DDBJ databases">
        <title>The Genome Sequence of Batrachochytrium dendrobatidis JEL423.</title>
        <authorList>
            <consortium name="The Broad Institute Genome Sequencing Platform"/>
            <person name="Birren B."/>
            <person name="Lander E."/>
            <person name="Galagan J."/>
            <person name="Cuomo C."/>
            <person name="Devon K."/>
            <person name="Jaffe D."/>
            <person name="Butler J."/>
            <person name="Alvarez P."/>
            <person name="Gnerre S."/>
            <person name="Grabherr M."/>
            <person name="Kleber M."/>
            <person name="Mauceli E."/>
            <person name="Brockman W."/>
            <person name="Young S."/>
            <person name="LaButti K."/>
            <person name="Sykes S."/>
            <person name="DeCaprio D."/>
            <person name="Crawford M."/>
            <person name="Koehrsen M."/>
            <person name="Engels R."/>
            <person name="Montgomery P."/>
            <person name="Pearson M."/>
            <person name="Howarth C."/>
            <person name="Larson L."/>
            <person name="White J."/>
            <person name="O'Leary S."/>
            <person name="Kodira C."/>
            <person name="Zeng Q."/>
            <person name="Yandava C."/>
            <person name="Alvarado L."/>
            <person name="Longcore J."/>
            <person name="James T."/>
        </authorList>
    </citation>
    <scope>NUCLEOTIDE SEQUENCE [LARGE SCALE GENOMIC DNA]</scope>
    <source>
        <strain evidence="21 22">JEL423</strain>
    </source>
</reference>
<feature type="binding site" evidence="15">
    <location>
        <position position="983"/>
    </location>
    <ligand>
        <name>ATP</name>
        <dbReference type="ChEBI" id="CHEBI:30616"/>
    </ligand>
</feature>
<evidence type="ECO:0000256" key="4">
    <source>
        <dbReference type="ARBA" id="ARBA00022692"/>
    </source>
</evidence>
<evidence type="ECO:0000256" key="9">
    <source>
        <dbReference type="ARBA" id="ARBA00022967"/>
    </source>
</evidence>
<dbReference type="PANTHER" id="PTHR24092">
    <property type="entry name" value="PROBABLE PHOSPHOLIPID-TRANSPORTING ATPASE"/>
    <property type="match status" value="1"/>
</dbReference>
<dbReference type="SUPFAM" id="SSF81665">
    <property type="entry name" value="Calcium ATPase, transmembrane domain M"/>
    <property type="match status" value="1"/>
</dbReference>
<evidence type="ECO:0000256" key="6">
    <source>
        <dbReference type="ARBA" id="ARBA00022741"/>
    </source>
</evidence>
<feature type="binding site" evidence="16">
    <location>
        <position position="1009"/>
    </location>
    <ligand>
        <name>Mg(2+)</name>
        <dbReference type="ChEBI" id="CHEBI:18420"/>
    </ligand>
</feature>
<evidence type="ECO:0000313" key="22">
    <source>
        <dbReference type="Proteomes" id="UP000077115"/>
    </source>
</evidence>
<feature type="transmembrane region" description="Helical" evidence="17">
    <location>
        <begin position="1241"/>
        <end position="1262"/>
    </location>
</feature>
<dbReference type="NCBIfam" id="TIGR01652">
    <property type="entry name" value="ATPase-Plipid"/>
    <property type="match status" value="1"/>
</dbReference>
<feature type="binding site" evidence="15">
    <location>
        <position position="1012"/>
    </location>
    <ligand>
        <name>ATP</name>
        <dbReference type="ChEBI" id="CHEBI:30616"/>
    </ligand>
</feature>
<keyword evidence="10 17" id="KW-1133">Transmembrane helix</keyword>
<feature type="compositionally biased region" description="Basic and acidic residues" evidence="18">
    <location>
        <begin position="208"/>
        <end position="219"/>
    </location>
</feature>
<comment type="catalytic activity">
    <reaction evidence="12 17">
        <text>ATP + H2O + phospholipidSide 1 = ADP + phosphate + phospholipidSide 2.</text>
        <dbReference type="EC" id="7.6.2.1"/>
    </reaction>
</comment>
<feature type="binding site" evidence="15">
    <location>
        <position position="721"/>
    </location>
    <ligand>
        <name>ATP</name>
        <dbReference type="ChEBI" id="CHEBI:30616"/>
    </ligand>
</feature>
<evidence type="ECO:0000256" key="14">
    <source>
        <dbReference type="PIRSR" id="PIRSR606539-1"/>
    </source>
</evidence>
<feature type="binding site" evidence="16">
    <location>
        <position position="569"/>
    </location>
    <ligand>
        <name>Mg(2+)</name>
        <dbReference type="ChEBI" id="CHEBI:18420"/>
    </ligand>
</feature>
<evidence type="ECO:0000256" key="13">
    <source>
        <dbReference type="ARBA" id="ARBA00049128"/>
    </source>
</evidence>
<feature type="compositionally biased region" description="Low complexity" evidence="18">
    <location>
        <begin position="1323"/>
        <end position="1338"/>
    </location>
</feature>
<comment type="catalytic activity">
    <reaction evidence="13">
        <text>a 1,2-diacyl-sn-glycero-3-phosphoethanolamine(out) + ATP + H2O = a 1,2-diacyl-sn-glycero-3-phosphoethanolamine(in) + ADP + phosphate + H(+)</text>
        <dbReference type="Rhea" id="RHEA:66132"/>
        <dbReference type="ChEBI" id="CHEBI:15377"/>
        <dbReference type="ChEBI" id="CHEBI:15378"/>
        <dbReference type="ChEBI" id="CHEBI:30616"/>
        <dbReference type="ChEBI" id="CHEBI:43474"/>
        <dbReference type="ChEBI" id="CHEBI:64612"/>
        <dbReference type="ChEBI" id="CHEBI:456216"/>
    </reaction>
    <physiologicalReaction direction="left-to-right" evidence="13">
        <dbReference type="Rhea" id="RHEA:66133"/>
    </physiologicalReaction>
</comment>
<feature type="region of interest" description="Disordered" evidence="18">
    <location>
        <begin position="208"/>
        <end position="252"/>
    </location>
</feature>
<feature type="binding site" evidence="15">
    <location>
        <position position="568"/>
    </location>
    <ligand>
        <name>ATP</name>
        <dbReference type="ChEBI" id="CHEBI:30616"/>
    </ligand>
</feature>
<feature type="binding site" evidence="15">
    <location>
        <position position="567"/>
    </location>
    <ligand>
        <name>ATP</name>
        <dbReference type="ChEBI" id="CHEBI:30616"/>
    </ligand>
</feature>
<dbReference type="Gene3D" id="2.70.150.10">
    <property type="entry name" value="Calcium-transporting ATPase, cytoplasmic transduction domain A"/>
    <property type="match status" value="1"/>
</dbReference>
<dbReference type="GO" id="GO:0045332">
    <property type="term" value="P:phospholipid translocation"/>
    <property type="evidence" value="ECO:0007669"/>
    <property type="project" value="TreeGrafter"/>
</dbReference>
<dbReference type="InterPro" id="IPR023298">
    <property type="entry name" value="ATPase_P-typ_TM_dom_sf"/>
</dbReference>
<dbReference type="SUPFAM" id="SSF81660">
    <property type="entry name" value="Metal cation-transporting ATPase, ATP-binding domain N"/>
    <property type="match status" value="1"/>
</dbReference>
<dbReference type="PRINTS" id="PR00119">
    <property type="entry name" value="CATATPASE"/>
</dbReference>
<dbReference type="SUPFAM" id="SSF81653">
    <property type="entry name" value="Calcium ATPase, transduction domain A"/>
    <property type="match status" value="1"/>
</dbReference>
<feature type="transmembrane region" description="Helical" evidence="17">
    <location>
        <begin position="452"/>
        <end position="472"/>
    </location>
</feature>
<feature type="binding site" evidence="15">
    <location>
        <position position="860"/>
    </location>
    <ligand>
        <name>ATP</name>
        <dbReference type="ChEBI" id="CHEBI:30616"/>
    </ligand>
</feature>
<feature type="transmembrane region" description="Helical" evidence="17">
    <location>
        <begin position="1208"/>
        <end position="1229"/>
    </location>
</feature>
<feature type="region of interest" description="Disordered" evidence="18">
    <location>
        <begin position="1306"/>
        <end position="1346"/>
    </location>
</feature>
<dbReference type="GO" id="GO:0005886">
    <property type="term" value="C:plasma membrane"/>
    <property type="evidence" value="ECO:0007669"/>
    <property type="project" value="TreeGrafter"/>
</dbReference>
<evidence type="ECO:0000256" key="1">
    <source>
        <dbReference type="ARBA" id="ARBA00004127"/>
    </source>
</evidence>
<comment type="subcellular location">
    <subcellularLocation>
        <location evidence="1">Endomembrane system</location>
        <topology evidence="1">Multi-pass membrane protein</topology>
    </subcellularLocation>
    <subcellularLocation>
        <location evidence="17">Membrane</location>
        <topology evidence="17">Multi-pass membrane protein</topology>
    </subcellularLocation>
</comment>
<dbReference type="Pfam" id="PF16212">
    <property type="entry name" value="PhoLip_ATPase_C"/>
    <property type="match status" value="1"/>
</dbReference>
<protein>
    <recommendedName>
        <fullName evidence="17">Phospholipid-transporting ATPase</fullName>
        <ecNumber evidence="17">7.6.2.1</ecNumber>
    </recommendedName>
</protein>
<keyword evidence="4 17" id="KW-0812">Transmembrane</keyword>
<dbReference type="Gene3D" id="3.40.1110.10">
    <property type="entry name" value="Calcium-transporting ATPase, cytoplasmic domain N"/>
    <property type="match status" value="1"/>
</dbReference>
<dbReference type="InterPro" id="IPR032631">
    <property type="entry name" value="P-type_ATPase_N"/>
</dbReference>
<dbReference type="InterPro" id="IPR006539">
    <property type="entry name" value="P-type_ATPase_IV"/>
</dbReference>
<dbReference type="GO" id="GO:0005524">
    <property type="term" value="F:ATP binding"/>
    <property type="evidence" value="ECO:0007669"/>
    <property type="project" value="UniProtKB-UniRule"/>
</dbReference>
<dbReference type="GO" id="GO:0012505">
    <property type="term" value="C:endomembrane system"/>
    <property type="evidence" value="ECO:0007669"/>
    <property type="project" value="UniProtKB-SubCell"/>
</dbReference>
<name>A0A177WGX5_BATDL</name>
<evidence type="ECO:0000259" key="19">
    <source>
        <dbReference type="Pfam" id="PF16209"/>
    </source>
</evidence>
<feature type="domain" description="P-type ATPase C-terminal" evidence="20">
    <location>
        <begin position="1035"/>
        <end position="1277"/>
    </location>
</feature>
<organism evidence="21 22">
    <name type="scientific">Batrachochytrium dendrobatidis (strain JEL423)</name>
    <dbReference type="NCBI Taxonomy" id="403673"/>
    <lineage>
        <taxon>Eukaryota</taxon>
        <taxon>Fungi</taxon>
        <taxon>Fungi incertae sedis</taxon>
        <taxon>Chytridiomycota</taxon>
        <taxon>Chytridiomycota incertae sedis</taxon>
        <taxon>Chytridiomycetes</taxon>
        <taxon>Rhizophydiales</taxon>
        <taxon>Rhizophydiales incertae sedis</taxon>
        <taxon>Batrachochytrium</taxon>
    </lineage>
</organism>
<proteinExistence type="inferred from homology"/>
<keyword evidence="7 15" id="KW-0067">ATP-binding</keyword>
<evidence type="ECO:0000256" key="8">
    <source>
        <dbReference type="ARBA" id="ARBA00022842"/>
    </source>
</evidence>
<feature type="binding site" evidence="15">
    <location>
        <position position="680"/>
    </location>
    <ligand>
        <name>ATP</name>
        <dbReference type="ChEBI" id="CHEBI:30616"/>
    </ligand>
</feature>
<feature type="binding site" evidence="15">
    <location>
        <position position="569"/>
    </location>
    <ligand>
        <name>ATP</name>
        <dbReference type="ChEBI" id="CHEBI:30616"/>
    </ligand>
</feature>
<evidence type="ECO:0000256" key="11">
    <source>
        <dbReference type="ARBA" id="ARBA00023136"/>
    </source>
</evidence>
<evidence type="ECO:0000256" key="15">
    <source>
        <dbReference type="PIRSR" id="PIRSR606539-2"/>
    </source>
</evidence>
<comment type="similarity">
    <text evidence="2 17">Belongs to the cation transport ATPase (P-type) (TC 3.A.3) family. Type IV subfamily.</text>
</comment>
<evidence type="ECO:0000256" key="5">
    <source>
        <dbReference type="ARBA" id="ARBA00022723"/>
    </source>
</evidence>
<evidence type="ECO:0000256" key="17">
    <source>
        <dbReference type="RuleBase" id="RU362033"/>
    </source>
</evidence>
<dbReference type="FunFam" id="3.40.50.1000:FF:000014">
    <property type="entry name" value="Phospholipid-transporting ATPase"/>
    <property type="match status" value="1"/>
</dbReference>
<feature type="binding site" evidence="15">
    <location>
        <position position="778"/>
    </location>
    <ligand>
        <name>ATP</name>
        <dbReference type="ChEBI" id="CHEBI:30616"/>
    </ligand>
</feature>
<evidence type="ECO:0000256" key="10">
    <source>
        <dbReference type="ARBA" id="ARBA00022989"/>
    </source>
</evidence>
<dbReference type="SFLD" id="SFLDS00003">
    <property type="entry name" value="Haloacid_Dehalogenase"/>
    <property type="match status" value="1"/>
</dbReference>
<evidence type="ECO:0000313" key="21">
    <source>
        <dbReference type="EMBL" id="OAJ39379.1"/>
    </source>
</evidence>
<keyword evidence="8 16" id="KW-0460">Magnesium</keyword>
<dbReference type="GO" id="GO:0016887">
    <property type="term" value="F:ATP hydrolysis activity"/>
    <property type="evidence" value="ECO:0007669"/>
    <property type="project" value="InterPro"/>
</dbReference>
<dbReference type="InterPro" id="IPR032630">
    <property type="entry name" value="P_typ_ATPase_c"/>
</dbReference>
<dbReference type="Pfam" id="PF16209">
    <property type="entry name" value="PhoLip_ATPase_N"/>
    <property type="match status" value="1"/>
</dbReference>
<evidence type="ECO:0000256" key="12">
    <source>
        <dbReference type="ARBA" id="ARBA00034036"/>
    </source>
</evidence>
<dbReference type="PROSITE" id="PS00154">
    <property type="entry name" value="ATPASE_E1_E2"/>
    <property type="match status" value="1"/>
</dbReference>
<feature type="binding site" evidence="15">
    <location>
        <position position="1013"/>
    </location>
    <ligand>
        <name>ATP</name>
        <dbReference type="ChEBI" id="CHEBI:30616"/>
    </ligand>
</feature>
<dbReference type="EMBL" id="DS022303">
    <property type="protein sequence ID" value="OAJ39379.1"/>
    <property type="molecule type" value="Genomic_DNA"/>
</dbReference>
<dbReference type="SUPFAM" id="SSF56784">
    <property type="entry name" value="HAD-like"/>
    <property type="match status" value="1"/>
</dbReference>
<dbReference type="InterPro" id="IPR044492">
    <property type="entry name" value="P_typ_ATPase_HD_dom"/>
</dbReference>
<feature type="binding site" evidence="16">
    <location>
        <position position="1013"/>
    </location>
    <ligand>
        <name>Mg(2+)</name>
        <dbReference type="ChEBI" id="CHEBI:18420"/>
    </ligand>
</feature>
<dbReference type="OrthoDB" id="377733at2759"/>
<dbReference type="GO" id="GO:0000287">
    <property type="term" value="F:magnesium ion binding"/>
    <property type="evidence" value="ECO:0007669"/>
    <property type="project" value="UniProtKB-UniRule"/>
</dbReference>
<evidence type="ECO:0000259" key="20">
    <source>
        <dbReference type="Pfam" id="PF16212"/>
    </source>
</evidence>
<keyword evidence="11 17" id="KW-0472">Membrane</keyword>
<dbReference type="NCBIfam" id="TIGR01494">
    <property type="entry name" value="ATPase_P-type"/>
    <property type="match status" value="1"/>
</dbReference>
<dbReference type="EC" id="7.6.2.1" evidence="17"/>
<reference evidence="21 22" key="2">
    <citation type="submission" date="2016-05" db="EMBL/GenBank/DDBJ databases">
        <title>Lineage-specific infection strategies underlie the spectrum of fungal disease in amphibians.</title>
        <authorList>
            <person name="Cuomo C.A."/>
            <person name="Farrer R.A."/>
            <person name="James T."/>
            <person name="Longcore J."/>
            <person name="Birren B."/>
        </authorList>
    </citation>
    <scope>NUCLEOTIDE SEQUENCE [LARGE SCALE GENOMIC DNA]</scope>
    <source>
        <strain evidence="21 22">JEL423</strain>
    </source>
</reference>
<feature type="binding site" evidence="15">
    <location>
        <position position="989"/>
    </location>
    <ligand>
        <name>ATP</name>
        <dbReference type="ChEBI" id="CHEBI:30616"/>
    </ligand>
</feature>
<dbReference type="InterPro" id="IPR023299">
    <property type="entry name" value="ATPase_P-typ_cyto_dom_N"/>
</dbReference>
<dbReference type="STRING" id="403673.A0A177WGX5"/>
<dbReference type="SFLD" id="SFLDG00002">
    <property type="entry name" value="C1.7:_P-type_atpase_like"/>
    <property type="match status" value="1"/>
</dbReference>
<keyword evidence="3" id="KW-0813">Transport</keyword>
<feature type="compositionally biased region" description="Polar residues" evidence="18">
    <location>
        <begin position="221"/>
        <end position="240"/>
    </location>
</feature>